<reference evidence="1" key="2">
    <citation type="journal article" date="2000" name="Genome Res.">
        <title>Normalization and subtraction of cap-trapper-selected cDNAs to prepare full-length cDNA libraries for rapid discovery of new genes.</title>
        <authorList>
            <person name="Carninci P."/>
            <person name="Shibata Y."/>
            <person name="Hayatsu N."/>
            <person name="Sugahara Y."/>
            <person name="Shibata K."/>
            <person name="Itoh M."/>
            <person name="Konno H."/>
            <person name="Okazaki Y."/>
            <person name="Muramatsu M."/>
            <person name="Hayashizaki Y."/>
        </authorList>
    </citation>
    <scope>NUCLEOTIDE SEQUENCE</scope>
    <source>
        <strain evidence="1">C57BL/6J</strain>
        <tissue evidence="1">Inner ear</tissue>
    </source>
</reference>
<dbReference type="EMBL" id="AK158324">
    <property type="protein sequence ID" value="BAE34458.1"/>
    <property type="molecule type" value="mRNA"/>
</dbReference>
<name>Q3TYV4_MOUSE</name>
<reference evidence="1" key="8">
    <citation type="journal article" date="2005" name="Science">
        <title>Antisense Transcription in the Mammalian Transcriptome.</title>
        <authorList>
            <consortium name="RIKEN Genome Exploration Research Group and Genome Science Group (Genome Network Project Core Group) and the FANTOM Consortium"/>
        </authorList>
    </citation>
    <scope>NUCLEOTIDE SEQUENCE</scope>
    <source>
        <strain evidence="1">C57BL/6J</strain>
        <tissue evidence="1">Inner ear</tissue>
    </source>
</reference>
<reference evidence="1" key="4">
    <citation type="journal article" date="2001" name="Nature">
        <title>Functional annotation of a full-length mouse cDNA collection.</title>
        <authorList>
            <consortium name="The RIKEN Genome Exploration Research Group Phase II Team and the FANTOM Consortium"/>
        </authorList>
    </citation>
    <scope>NUCLEOTIDE SEQUENCE</scope>
    <source>
        <strain evidence="1">C57BL/6J</strain>
        <tissue evidence="1">Inner ear</tissue>
    </source>
</reference>
<accession>Q3TYV4</accession>
<organism evidence="1">
    <name type="scientific">Mus musculus</name>
    <name type="common">Mouse</name>
    <dbReference type="NCBI Taxonomy" id="10090"/>
    <lineage>
        <taxon>Eukaryota</taxon>
        <taxon>Metazoa</taxon>
        <taxon>Chordata</taxon>
        <taxon>Craniata</taxon>
        <taxon>Vertebrata</taxon>
        <taxon>Euteleostomi</taxon>
        <taxon>Mammalia</taxon>
        <taxon>Eutheria</taxon>
        <taxon>Euarchontoglires</taxon>
        <taxon>Glires</taxon>
        <taxon>Rodentia</taxon>
        <taxon>Myomorpha</taxon>
        <taxon>Muroidea</taxon>
        <taxon>Muridae</taxon>
        <taxon>Murinae</taxon>
        <taxon>Mus</taxon>
        <taxon>Mus</taxon>
    </lineage>
</organism>
<sequence length="95" mass="10860">MPGRALRAQRLNWRVVLRPLHKSFLLSLCTCVSGEKLQHLPRCRLGACSIGTRARALRPQPGSVHRWVLATAISNLREDCHCRFCVCLKSRDRRV</sequence>
<dbReference type="AlphaFoldDB" id="Q3TYV4"/>
<reference evidence="1" key="6">
    <citation type="submission" date="2004-03" db="EMBL/GenBank/DDBJ databases">
        <authorList>
            <person name="Arakawa T."/>
            <person name="Carninci P."/>
            <person name="Fukuda S."/>
            <person name="Hashizume W."/>
            <person name="Hayashida K."/>
            <person name="Hori F."/>
            <person name="Iida J."/>
            <person name="Imamura K."/>
            <person name="Imotani K."/>
            <person name="Itoh M."/>
            <person name="Kanagawa S."/>
            <person name="Kawai J."/>
            <person name="Kojima M."/>
            <person name="Konno H."/>
            <person name="Murata M."/>
            <person name="Nakamura M."/>
            <person name="Ninomiya N."/>
            <person name="Nishiyori H."/>
            <person name="Nomura K."/>
            <person name="Ohno M."/>
            <person name="Sakazume N."/>
            <person name="Sano H."/>
            <person name="Sasaki D."/>
            <person name="Shibata K."/>
            <person name="Shiraki T."/>
            <person name="Tagami M."/>
            <person name="Tagami Y."/>
            <person name="Waki K."/>
            <person name="Watahiki A."/>
            <person name="Muramatsu M."/>
            <person name="Hayashizaki Y."/>
        </authorList>
    </citation>
    <scope>NUCLEOTIDE SEQUENCE</scope>
    <source>
        <strain evidence="1">C57BL/6J</strain>
        <tissue evidence="1">Inner ear</tissue>
    </source>
</reference>
<proteinExistence type="evidence at transcript level"/>
<reference evidence="1" key="1">
    <citation type="journal article" date="1999" name="Methods Enzymol.">
        <title>High-efficiency full-length cDNA cloning.</title>
        <authorList>
            <person name="Carninci P."/>
            <person name="Hayashizaki Y."/>
        </authorList>
    </citation>
    <scope>NUCLEOTIDE SEQUENCE</scope>
    <source>
        <strain evidence="1">C57BL/6J</strain>
        <tissue evidence="1">Inner ear</tissue>
    </source>
</reference>
<reference evidence="1" key="7">
    <citation type="journal article" date="2005" name="Science">
        <title>The Transcriptional Landscape of the Mammalian Genome.</title>
        <authorList>
            <consortium name="The FANTOM Consortium"/>
            <consortium name="Riken Genome Exploration Research Group and Genome Science Group (Genome Network Project Core Group)"/>
        </authorList>
    </citation>
    <scope>NUCLEOTIDE SEQUENCE</scope>
    <source>
        <strain evidence="1">C57BL/6J</strain>
        <tissue evidence="1">Inner ear</tissue>
    </source>
</reference>
<reference evidence="1" key="5">
    <citation type="journal article" date="2002" name="Nature">
        <title>Analysis of the mouse transcriptome based on functional annotation of 60,770 full-length cDNAs.</title>
        <authorList>
            <consortium name="The FANTOM Consortium and the RIKEN Genome Exploration Research Group Phase I and II Team"/>
        </authorList>
    </citation>
    <scope>NUCLEOTIDE SEQUENCE</scope>
    <source>
        <strain evidence="1">C57BL/6J</strain>
        <tissue evidence="1">Inner ear</tissue>
    </source>
</reference>
<reference evidence="1" key="3">
    <citation type="journal article" date="2000" name="Genome Res.">
        <title>RIKEN integrated sequence analysis (RISA) system--384-format sequencing pipeline with 384 multicapillary sequencer.</title>
        <authorList>
            <person name="Shibata K."/>
            <person name="Itoh M."/>
            <person name="Aizawa K."/>
            <person name="Nagaoka S."/>
            <person name="Sasaki N."/>
            <person name="Carninci P."/>
            <person name="Konno H."/>
            <person name="Akiyama J."/>
            <person name="Nishi K."/>
            <person name="Kitsunai T."/>
            <person name="Tashiro H."/>
            <person name="Itoh M."/>
            <person name="Sumi N."/>
            <person name="Ishii Y."/>
            <person name="Nakamura S."/>
            <person name="Hazama M."/>
            <person name="Nishine T."/>
            <person name="Harada A."/>
            <person name="Yamamoto R."/>
            <person name="Matsumoto H."/>
            <person name="Sakaguchi S."/>
            <person name="Ikegami T."/>
            <person name="Kashiwagi K."/>
            <person name="Fujiwake S."/>
            <person name="Inoue K."/>
            <person name="Togawa Y."/>
            <person name="Izawa M."/>
            <person name="Ohara E."/>
            <person name="Watahiki M."/>
            <person name="Yoneda Y."/>
            <person name="Ishikawa T."/>
            <person name="Ozawa K."/>
            <person name="Tanaka T."/>
            <person name="Matsuura S."/>
            <person name="Kawai J."/>
            <person name="Okazaki Y."/>
            <person name="Muramatsu M."/>
            <person name="Inoue Y."/>
            <person name="Kira A."/>
            <person name="Hayashizaki Y."/>
        </authorList>
    </citation>
    <scope>NUCLEOTIDE SEQUENCE</scope>
    <source>
        <strain evidence="1">C57BL/6J</strain>
        <tissue evidence="1">Inner ear</tissue>
    </source>
</reference>
<protein>
    <submittedName>
        <fullName evidence="1">Uncharacterized protein</fullName>
    </submittedName>
</protein>
<evidence type="ECO:0000313" key="1">
    <source>
        <dbReference type="EMBL" id="BAE34458.1"/>
    </source>
</evidence>